<reference evidence="2 3" key="1">
    <citation type="submission" date="2019-02" db="EMBL/GenBank/DDBJ databases">
        <title>Deep-cultivation of Planctomycetes and their phenomic and genomic characterization uncovers novel biology.</title>
        <authorList>
            <person name="Wiegand S."/>
            <person name="Jogler M."/>
            <person name="Boedeker C."/>
            <person name="Pinto D."/>
            <person name="Vollmers J."/>
            <person name="Rivas-Marin E."/>
            <person name="Kohn T."/>
            <person name="Peeters S.H."/>
            <person name="Heuer A."/>
            <person name="Rast P."/>
            <person name="Oberbeckmann S."/>
            <person name="Bunk B."/>
            <person name="Jeske O."/>
            <person name="Meyerdierks A."/>
            <person name="Storesund J.E."/>
            <person name="Kallscheuer N."/>
            <person name="Luecker S."/>
            <person name="Lage O.M."/>
            <person name="Pohl T."/>
            <person name="Merkel B.J."/>
            <person name="Hornburger P."/>
            <person name="Mueller R.-W."/>
            <person name="Bruemmer F."/>
            <person name="Labrenz M."/>
            <person name="Spormann A.M."/>
            <person name="Op Den Camp H."/>
            <person name="Overmann J."/>
            <person name="Amann R."/>
            <person name="Jetten M.S.M."/>
            <person name="Mascher T."/>
            <person name="Medema M.H."/>
            <person name="Devos D.P."/>
            <person name="Kaster A.-K."/>
            <person name="Ovreas L."/>
            <person name="Rohde M."/>
            <person name="Galperin M.Y."/>
            <person name="Jogler C."/>
        </authorList>
    </citation>
    <scope>NUCLEOTIDE SEQUENCE [LARGE SCALE GENOMIC DNA]</scope>
    <source>
        <strain evidence="2 3">Pla144</strain>
    </source>
</reference>
<gene>
    <name evidence="2" type="ORF">Pla144_27060</name>
</gene>
<name>A0A5C6CQ07_9BACT</name>
<dbReference type="AlphaFoldDB" id="A0A5C6CQ07"/>
<evidence type="ECO:0000313" key="3">
    <source>
        <dbReference type="Proteomes" id="UP000318437"/>
    </source>
</evidence>
<sequence length="169" mass="17602">MFSDLAHKIKQSYSQVNCDAFGSYMRTFGLMVTVLLMTGCGNNLSQVTGVVSVDGQPLQGGSGVHATVFFHPVSKTGAAAVGVVGENGIYKLSTGSQSGITPGEYVVTCSASQIIPSETPGGTPSGKRISDPKYASAKTSGLRCEVQQGDNVFDISMDSAPKSASRQRR</sequence>
<dbReference type="EMBL" id="SJPS01000004">
    <property type="protein sequence ID" value="TWU25501.1"/>
    <property type="molecule type" value="Genomic_DNA"/>
</dbReference>
<evidence type="ECO:0008006" key="4">
    <source>
        <dbReference type="Google" id="ProtNLM"/>
    </source>
</evidence>
<organism evidence="2 3">
    <name type="scientific">Bythopirellula polymerisocia</name>
    <dbReference type="NCBI Taxonomy" id="2528003"/>
    <lineage>
        <taxon>Bacteria</taxon>
        <taxon>Pseudomonadati</taxon>
        <taxon>Planctomycetota</taxon>
        <taxon>Planctomycetia</taxon>
        <taxon>Pirellulales</taxon>
        <taxon>Lacipirellulaceae</taxon>
        <taxon>Bythopirellula</taxon>
    </lineage>
</organism>
<dbReference type="Proteomes" id="UP000318437">
    <property type="component" value="Unassembled WGS sequence"/>
</dbReference>
<protein>
    <recommendedName>
        <fullName evidence="4">Carboxypeptidase regulatory-like domain-containing protein</fullName>
    </recommendedName>
</protein>
<accession>A0A5C6CQ07</accession>
<proteinExistence type="predicted"/>
<comment type="caution">
    <text evidence="2">The sequence shown here is derived from an EMBL/GenBank/DDBJ whole genome shotgun (WGS) entry which is preliminary data.</text>
</comment>
<evidence type="ECO:0000313" key="2">
    <source>
        <dbReference type="EMBL" id="TWU25501.1"/>
    </source>
</evidence>
<evidence type="ECO:0000256" key="1">
    <source>
        <dbReference type="SAM" id="MobiDB-lite"/>
    </source>
</evidence>
<keyword evidence="3" id="KW-1185">Reference proteome</keyword>
<feature type="region of interest" description="Disordered" evidence="1">
    <location>
        <begin position="116"/>
        <end position="142"/>
    </location>
</feature>